<dbReference type="AlphaFoldDB" id="A0A5E4MQH3"/>
<feature type="region of interest" description="Disordered" evidence="1">
    <location>
        <begin position="345"/>
        <end position="469"/>
    </location>
</feature>
<name>A0A5E4MQH3_9HEMI</name>
<evidence type="ECO:0000256" key="1">
    <source>
        <dbReference type="SAM" id="MobiDB-lite"/>
    </source>
</evidence>
<feature type="compositionally biased region" description="Polar residues" evidence="1">
    <location>
        <begin position="391"/>
        <end position="402"/>
    </location>
</feature>
<dbReference type="EMBL" id="CABPRJ010000999">
    <property type="protein sequence ID" value="VVC34547.1"/>
    <property type="molecule type" value="Genomic_DNA"/>
</dbReference>
<evidence type="ECO:0000313" key="2">
    <source>
        <dbReference type="EMBL" id="VVC34547.1"/>
    </source>
</evidence>
<accession>A0A5E4MQH3</accession>
<organism evidence="2 3">
    <name type="scientific">Cinara cedri</name>
    <dbReference type="NCBI Taxonomy" id="506608"/>
    <lineage>
        <taxon>Eukaryota</taxon>
        <taxon>Metazoa</taxon>
        <taxon>Ecdysozoa</taxon>
        <taxon>Arthropoda</taxon>
        <taxon>Hexapoda</taxon>
        <taxon>Insecta</taxon>
        <taxon>Pterygota</taxon>
        <taxon>Neoptera</taxon>
        <taxon>Paraneoptera</taxon>
        <taxon>Hemiptera</taxon>
        <taxon>Sternorrhyncha</taxon>
        <taxon>Aphidomorpha</taxon>
        <taxon>Aphidoidea</taxon>
        <taxon>Aphididae</taxon>
        <taxon>Lachninae</taxon>
        <taxon>Cinara</taxon>
    </lineage>
</organism>
<evidence type="ECO:0008006" key="4">
    <source>
        <dbReference type="Google" id="ProtNLM"/>
    </source>
</evidence>
<proteinExistence type="predicted"/>
<evidence type="ECO:0000313" key="3">
    <source>
        <dbReference type="Proteomes" id="UP000325440"/>
    </source>
</evidence>
<gene>
    <name evidence="2" type="ORF">CINCED_3A025604</name>
</gene>
<protein>
    <recommendedName>
        <fullName evidence="4">SANTA domain-containing protein</fullName>
    </recommendedName>
</protein>
<dbReference type="OrthoDB" id="10666996at2759"/>
<keyword evidence="3" id="KW-1185">Reference proteome</keyword>
<feature type="compositionally biased region" description="Polar residues" evidence="1">
    <location>
        <begin position="345"/>
        <end position="370"/>
    </location>
</feature>
<feature type="compositionally biased region" description="Basic residues" evidence="1">
    <location>
        <begin position="371"/>
        <end position="389"/>
    </location>
</feature>
<feature type="compositionally biased region" description="Polar residues" evidence="1">
    <location>
        <begin position="437"/>
        <end position="459"/>
    </location>
</feature>
<sequence>MANQQTSFRTFEVSVSVQPSNSETLLFHDILEEKSLALRNALKEFLKTHPYRLFDSEFSTFLNRLNRIGNVERNTTSNALRSTTMAESNPVNPIPNPISNMPIANNNSANGSQIIGESNIEPNPFRPHLGDISKTHHLATMSEYNDRIIMKDEPLFMNINAASQLTQNQPDEDDEDDEDDEKYLNKWCVKLEEIKSGPDSTFIIKLFGVLVKKDLVKVLEKDHCAGILKFRKNKNLVQTDKGLYNLIGPIRGGLPNNLFLRCLEAKGIPRTWKHFLTRFYNFRIIKKKVPVVNVNKSFTRSGTVYNKNISISGIEKSDKKRKHSEEEGLNLKKIKSDNIHKELSIASTSKNSNGINTTGDQKTIKGQKSSNGKKTKVIKNKGNNIRKKLSIASTSKKSNGIKTTYDKKTKKGQKSSNSKKPNLKKIKNDNIRKKSPIASTSKKLNGVNTTSDQKTNKQQKSSEDEVSNLRKIKNDNIRRELLIATASKKFNKINTPAQYLKYKFHQKLIKTCSLMTKATSKMGLN</sequence>
<dbReference type="Proteomes" id="UP000325440">
    <property type="component" value="Unassembled WGS sequence"/>
</dbReference>
<reference evidence="2 3" key="1">
    <citation type="submission" date="2019-08" db="EMBL/GenBank/DDBJ databases">
        <authorList>
            <person name="Alioto T."/>
            <person name="Alioto T."/>
            <person name="Gomez Garrido J."/>
        </authorList>
    </citation>
    <scope>NUCLEOTIDE SEQUENCE [LARGE SCALE GENOMIC DNA]</scope>
</reference>